<dbReference type="InterPro" id="IPR050491">
    <property type="entry name" value="AmpC-like"/>
</dbReference>
<dbReference type="InterPro" id="IPR012338">
    <property type="entry name" value="Beta-lactam/transpept-like"/>
</dbReference>
<dbReference type="InterPro" id="IPR001466">
    <property type="entry name" value="Beta-lactam-related"/>
</dbReference>
<dbReference type="SUPFAM" id="SSF56601">
    <property type="entry name" value="beta-lactamase/transpeptidase-like"/>
    <property type="match status" value="1"/>
</dbReference>
<dbReference type="PANTHER" id="PTHR46825">
    <property type="entry name" value="D-ALANYL-D-ALANINE-CARBOXYPEPTIDASE/ENDOPEPTIDASE AMPH"/>
    <property type="match status" value="1"/>
</dbReference>
<dbReference type="PANTHER" id="PTHR46825:SF12">
    <property type="entry name" value="PENICILLIN-BINDING PROTEIN 4"/>
    <property type="match status" value="1"/>
</dbReference>
<dbReference type="STRING" id="1194090.SAMN05443144_106168"/>
<feature type="transmembrane region" description="Helical" evidence="1">
    <location>
        <begin position="406"/>
        <end position="430"/>
    </location>
</feature>
<feature type="transmembrane region" description="Helical" evidence="1">
    <location>
        <begin position="442"/>
        <end position="462"/>
    </location>
</feature>
<feature type="transmembrane region" description="Helical" evidence="1">
    <location>
        <begin position="477"/>
        <end position="500"/>
    </location>
</feature>
<evidence type="ECO:0000313" key="4">
    <source>
        <dbReference type="Proteomes" id="UP000184041"/>
    </source>
</evidence>
<dbReference type="Proteomes" id="UP000184041">
    <property type="component" value="Unassembled WGS sequence"/>
</dbReference>
<dbReference type="PROSITE" id="PS51257">
    <property type="entry name" value="PROKAR_LIPOPROTEIN"/>
    <property type="match status" value="1"/>
</dbReference>
<proteinExistence type="predicted"/>
<dbReference type="EMBL" id="FQUS01000006">
    <property type="protein sequence ID" value="SHF22802.1"/>
    <property type="molecule type" value="Genomic_DNA"/>
</dbReference>
<name>A0A1M4ZYK6_9BACT</name>
<keyword evidence="1" id="KW-0472">Membrane</keyword>
<gene>
    <name evidence="3" type="ORF">SAMN05443144_106168</name>
</gene>
<keyword evidence="1" id="KW-0812">Transmembrane</keyword>
<sequence length="520" mass="58529">MRWNGFNSFMKIWARKVFSLLLVYSIIFLVSFACSNHQGTQKATLETFTQQLDARISTIMDRYDIPGTSIALIQDRNLVWSNAYGYADIEQQKKLTIDAVCRTESISKSVTAWGVMKLVERGLINLDDPVKQYLGNWSLPESEYNLDEVTIRRLLSNSAGIPLGSLGEEYSPSSEKPSLRQYLSEEVQLTYEPGSTYEYSNPGFNLLELVIEEVTGRDFNDYMANELLIPLGMHNSSFDWDEEWSSRVPMGYDLQGNSVPPYVYPYKASGGLFSTVEDIARFAIAGMAQGNKRQPKVLNRESIQDIQTPQINTSGIFSFVADDYGFGHFIETLPDGKKAVWHGGQGHGWMTHFHVIPETGDGIVIFSNSQRSWPFIAQVLNDWSRWTGFGPVKFGRIIKVVTGLRIIIGLVLLVTFWRAGQVFYGIITGYRKLKITPGKAPIIRVTELAAGVAILTILIWSVSQDYLFITSVFPVGAIWLGWVLLFLSLTLLCSALLPVLSNDQLSNLNHERNENKRKLA</sequence>
<dbReference type="Gene3D" id="3.40.710.10">
    <property type="entry name" value="DD-peptidase/beta-lactamase superfamily"/>
    <property type="match status" value="1"/>
</dbReference>
<keyword evidence="4" id="KW-1185">Reference proteome</keyword>
<evidence type="ECO:0000256" key="1">
    <source>
        <dbReference type="SAM" id="Phobius"/>
    </source>
</evidence>
<accession>A0A1M4ZYK6</accession>
<protein>
    <submittedName>
        <fullName evidence="3">CubicO group peptidase, beta-lactamase class C family</fullName>
    </submittedName>
</protein>
<keyword evidence="1" id="KW-1133">Transmembrane helix</keyword>
<dbReference type="AlphaFoldDB" id="A0A1M4ZYK6"/>
<reference evidence="3 4" key="1">
    <citation type="submission" date="2016-11" db="EMBL/GenBank/DDBJ databases">
        <authorList>
            <person name="Jaros S."/>
            <person name="Januszkiewicz K."/>
            <person name="Wedrychowicz H."/>
        </authorList>
    </citation>
    <scope>NUCLEOTIDE SEQUENCE [LARGE SCALE GENOMIC DNA]</scope>
    <source>
        <strain evidence="3 4">DSM 21986</strain>
    </source>
</reference>
<dbReference type="Pfam" id="PF00144">
    <property type="entry name" value="Beta-lactamase"/>
    <property type="match status" value="1"/>
</dbReference>
<evidence type="ECO:0000259" key="2">
    <source>
        <dbReference type="Pfam" id="PF00144"/>
    </source>
</evidence>
<evidence type="ECO:0000313" key="3">
    <source>
        <dbReference type="EMBL" id="SHF22802.1"/>
    </source>
</evidence>
<feature type="domain" description="Beta-lactamase-related" evidence="2">
    <location>
        <begin position="52"/>
        <end position="372"/>
    </location>
</feature>
<organism evidence="3 4">
    <name type="scientific">Fodinibius roseus</name>
    <dbReference type="NCBI Taxonomy" id="1194090"/>
    <lineage>
        <taxon>Bacteria</taxon>
        <taxon>Pseudomonadati</taxon>
        <taxon>Balneolota</taxon>
        <taxon>Balneolia</taxon>
        <taxon>Balneolales</taxon>
        <taxon>Balneolaceae</taxon>
        <taxon>Fodinibius</taxon>
    </lineage>
</organism>